<gene>
    <name evidence="1" type="ORF">ENL07_11790</name>
</gene>
<accession>A0A7C5HLB2</accession>
<reference evidence="1" key="1">
    <citation type="journal article" date="2020" name="mSystems">
        <title>Genome- and Community-Level Interaction Insights into Carbon Utilization and Element Cycling Functions of Hydrothermarchaeota in Hydrothermal Sediment.</title>
        <authorList>
            <person name="Zhou Z."/>
            <person name="Liu Y."/>
            <person name="Xu W."/>
            <person name="Pan J."/>
            <person name="Luo Z.H."/>
            <person name="Li M."/>
        </authorList>
    </citation>
    <scope>NUCLEOTIDE SEQUENCE [LARGE SCALE GENOMIC DNA]</scope>
    <source>
        <strain evidence="1">HyVt-633</strain>
    </source>
</reference>
<proteinExistence type="predicted"/>
<dbReference type="Proteomes" id="UP000886058">
    <property type="component" value="Unassembled WGS sequence"/>
</dbReference>
<protein>
    <submittedName>
        <fullName evidence="1">Glycosyltransferase</fullName>
    </submittedName>
</protein>
<sequence length="323" mass="36916">MEQFLPHWTQYDIRVETLCVSGKRALNHLLEALRTSWKYDYVWIQRKVFPTSVIRLLARRSRIIFDFDDAIYVKQVMLTGTEQPESRLKLGWLAGTLSRSALVFAGSTTLQTYAERYSQNVHLVPTALNAPGQQIPERQQNGTVTIGWIGVNSNLYFLNMIDKALSELQTKQPGVRFSLMSGKLPQEVETNWELSPWSSEEEEQWLDQIDIGIMPLSDDEWCRGKCAFKLIQYMAYGKPVVAANVGTNKAAITEGVNGFLVNSEREWIKSLDRLVSDKALRQRMGVESRRIHMETYERAQVQAQIAALIHEDHRTASLPNAAR</sequence>
<name>A0A7C5HLB2_9CHLB</name>
<dbReference type="PANTHER" id="PTHR12526">
    <property type="entry name" value="GLYCOSYLTRANSFERASE"/>
    <property type="match status" value="1"/>
</dbReference>
<dbReference type="Pfam" id="PF13692">
    <property type="entry name" value="Glyco_trans_1_4"/>
    <property type="match status" value="1"/>
</dbReference>
<dbReference type="SUPFAM" id="SSF53756">
    <property type="entry name" value="UDP-Glycosyltransferase/glycogen phosphorylase"/>
    <property type="match status" value="1"/>
</dbReference>
<dbReference type="Gene3D" id="3.40.50.2000">
    <property type="entry name" value="Glycogen Phosphorylase B"/>
    <property type="match status" value="1"/>
</dbReference>
<organism evidence="1">
    <name type="scientific">Chlorobaculum parvum</name>
    <dbReference type="NCBI Taxonomy" id="274539"/>
    <lineage>
        <taxon>Bacteria</taxon>
        <taxon>Pseudomonadati</taxon>
        <taxon>Chlorobiota</taxon>
        <taxon>Chlorobiia</taxon>
        <taxon>Chlorobiales</taxon>
        <taxon>Chlorobiaceae</taxon>
        <taxon>Chlorobaculum</taxon>
    </lineage>
</organism>
<comment type="caution">
    <text evidence="1">The sequence shown here is derived from an EMBL/GenBank/DDBJ whole genome shotgun (WGS) entry which is preliminary data.</text>
</comment>
<dbReference type="AlphaFoldDB" id="A0A7C5HLB2"/>
<evidence type="ECO:0000313" key="1">
    <source>
        <dbReference type="EMBL" id="HHE33262.1"/>
    </source>
</evidence>
<dbReference type="EMBL" id="DRSQ01000250">
    <property type="protein sequence ID" value="HHE33262.1"/>
    <property type="molecule type" value="Genomic_DNA"/>
</dbReference>